<feature type="transmembrane region" description="Helical" evidence="1">
    <location>
        <begin position="266"/>
        <end position="289"/>
    </location>
</feature>
<keyword evidence="3" id="KW-1185">Reference proteome</keyword>
<sequence length="302" mass="30377">MTPTETPGASPQGFVLLPLPAILLGAFVAWRSGVPVTAFAVNAVTAALGAGVAARVGRLPGRTLLRASVPLAFIAVLLTASTLLFPGLDGVHRWMVLGPIRLHASTIAVPWVLLGMSVALRQRFAVAAVLALGLSAVHAVQPDAGQGTAFALAASTLLARGHSAHWLQRAFSCAGVLVIGLASWLQPDPLAAVPHVERIVHLATSLSPALGVAGVVALALLLVPAALGTARGRAREGHGGALSASLVVYIAATLGVTALGNFPVPVMGAGAGPILGWYMATGILAASLFRSPLEGPGRAAPA</sequence>
<dbReference type="RefSeq" id="WP_120600472.1">
    <property type="nucleotide sequence ID" value="NZ_RAWE01000001.1"/>
</dbReference>
<dbReference type="AlphaFoldDB" id="A0A3A8KIE1"/>
<dbReference type="EMBL" id="RAWE01000001">
    <property type="protein sequence ID" value="RKH07883.1"/>
    <property type="molecule type" value="Genomic_DNA"/>
</dbReference>
<feature type="transmembrane region" description="Helical" evidence="1">
    <location>
        <begin position="12"/>
        <end position="30"/>
    </location>
</feature>
<organism evidence="2 3">
    <name type="scientific">Corallococcus carmarthensis</name>
    <dbReference type="NCBI Taxonomy" id="2316728"/>
    <lineage>
        <taxon>Bacteria</taxon>
        <taxon>Pseudomonadati</taxon>
        <taxon>Myxococcota</taxon>
        <taxon>Myxococcia</taxon>
        <taxon>Myxococcales</taxon>
        <taxon>Cystobacterineae</taxon>
        <taxon>Myxococcaceae</taxon>
        <taxon>Corallococcus</taxon>
    </lineage>
</organism>
<dbReference type="OrthoDB" id="5520726at2"/>
<keyword evidence="1" id="KW-0812">Transmembrane</keyword>
<feature type="transmembrane region" description="Helical" evidence="1">
    <location>
        <begin position="239"/>
        <end position="260"/>
    </location>
</feature>
<comment type="caution">
    <text evidence="2">The sequence shown here is derived from an EMBL/GenBank/DDBJ whole genome shotgun (WGS) entry which is preliminary data.</text>
</comment>
<evidence type="ECO:0008006" key="4">
    <source>
        <dbReference type="Google" id="ProtNLM"/>
    </source>
</evidence>
<keyword evidence="1" id="KW-0472">Membrane</keyword>
<evidence type="ECO:0000313" key="2">
    <source>
        <dbReference type="EMBL" id="RKH07883.1"/>
    </source>
</evidence>
<feature type="transmembrane region" description="Helical" evidence="1">
    <location>
        <begin position="36"/>
        <end position="57"/>
    </location>
</feature>
<keyword evidence="1" id="KW-1133">Transmembrane helix</keyword>
<evidence type="ECO:0000313" key="3">
    <source>
        <dbReference type="Proteomes" id="UP000268313"/>
    </source>
</evidence>
<feature type="transmembrane region" description="Helical" evidence="1">
    <location>
        <begin position="166"/>
        <end position="185"/>
    </location>
</feature>
<reference evidence="3" key="1">
    <citation type="submission" date="2018-09" db="EMBL/GenBank/DDBJ databases">
        <authorList>
            <person name="Livingstone P.G."/>
            <person name="Whitworth D.E."/>
        </authorList>
    </citation>
    <scope>NUCLEOTIDE SEQUENCE [LARGE SCALE GENOMIC DNA]</scope>
    <source>
        <strain evidence="3">CA043D</strain>
    </source>
</reference>
<evidence type="ECO:0000256" key="1">
    <source>
        <dbReference type="SAM" id="Phobius"/>
    </source>
</evidence>
<feature type="transmembrane region" description="Helical" evidence="1">
    <location>
        <begin position="69"/>
        <end position="88"/>
    </location>
</feature>
<name>A0A3A8KIE1_9BACT</name>
<feature type="transmembrane region" description="Helical" evidence="1">
    <location>
        <begin position="100"/>
        <end position="120"/>
    </location>
</feature>
<gene>
    <name evidence="2" type="ORF">D7X32_00310</name>
</gene>
<protein>
    <recommendedName>
        <fullName evidence="4">Peptidoglycan polymerase</fullName>
    </recommendedName>
</protein>
<feature type="transmembrane region" description="Helical" evidence="1">
    <location>
        <begin position="205"/>
        <end position="227"/>
    </location>
</feature>
<accession>A0A3A8KIE1</accession>
<dbReference type="Proteomes" id="UP000268313">
    <property type="component" value="Unassembled WGS sequence"/>
</dbReference>
<proteinExistence type="predicted"/>